<comment type="similarity">
    <text evidence="2 7">Belongs to the enhancer of polycomb family.</text>
</comment>
<feature type="compositionally biased region" description="Polar residues" evidence="8">
    <location>
        <begin position="406"/>
        <end position="415"/>
    </location>
</feature>
<dbReference type="Pfam" id="PF10513">
    <property type="entry name" value="EPL1"/>
    <property type="match status" value="1"/>
</dbReference>
<dbReference type="GO" id="GO:0035267">
    <property type="term" value="C:NuA4 histone acetyltransferase complex"/>
    <property type="evidence" value="ECO:0007669"/>
    <property type="project" value="InterPro"/>
</dbReference>
<evidence type="ECO:0000256" key="2">
    <source>
        <dbReference type="ARBA" id="ARBA00008035"/>
    </source>
</evidence>
<name>A0A8H5HJS2_9AGAR</name>
<evidence type="ECO:0000313" key="11">
    <source>
        <dbReference type="Proteomes" id="UP000518752"/>
    </source>
</evidence>
<feature type="domain" description="Enhancer of polycomb-like N-terminal" evidence="9">
    <location>
        <begin position="15"/>
        <end position="206"/>
    </location>
</feature>
<keyword evidence="5 7" id="KW-0539">Nucleus</keyword>
<dbReference type="InterPro" id="IPR019542">
    <property type="entry name" value="Enhancer_polycomb-like_N"/>
</dbReference>
<comment type="function">
    <text evidence="6">Component of the NuA4 histone acetyltransferase complex which is involved in transcriptional activation of selected genes principally by acetylation of nucleosomal histone H4 and H2A. The NuA4 complex is also involved in DNA repair. Involved in gene silencing by neighboring heterochromatin, blockage of the silencing spreading along the chromosome, and required for cell cycle progression through G2/M.</text>
</comment>
<protein>
    <recommendedName>
        <fullName evidence="7">Enhancer of polycomb-like protein</fullName>
    </recommendedName>
</protein>
<reference evidence="10 11" key="1">
    <citation type="journal article" date="2020" name="ISME J.">
        <title>Uncovering the hidden diversity of litter-decomposition mechanisms in mushroom-forming fungi.</title>
        <authorList>
            <person name="Floudas D."/>
            <person name="Bentzer J."/>
            <person name="Ahren D."/>
            <person name="Johansson T."/>
            <person name="Persson P."/>
            <person name="Tunlid A."/>
        </authorList>
    </citation>
    <scope>NUCLEOTIDE SEQUENCE [LARGE SCALE GENOMIC DNA]</scope>
    <source>
        <strain evidence="10 11">CBS 406.79</strain>
    </source>
</reference>
<feature type="region of interest" description="Disordered" evidence="8">
    <location>
        <begin position="394"/>
        <end position="422"/>
    </location>
</feature>
<dbReference type="OrthoDB" id="435275at2759"/>
<dbReference type="Proteomes" id="UP000518752">
    <property type="component" value="Unassembled WGS sequence"/>
</dbReference>
<feature type="compositionally biased region" description="Polar residues" evidence="8">
    <location>
        <begin position="159"/>
        <end position="176"/>
    </location>
</feature>
<evidence type="ECO:0000256" key="7">
    <source>
        <dbReference type="RuleBase" id="RU361124"/>
    </source>
</evidence>
<evidence type="ECO:0000259" key="9">
    <source>
        <dbReference type="Pfam" id="PF10513"/>
    </source>
</evidence>
<organism evidence="10 11">
    <name type="scientific">Collybiopsis confluens</name>
    <dbReference type="NCBI Taxonomy" id="2823264"/>
    <lineage>
        <taxon>Eukaryota</taxon>
        <taxon>Fungi</taxon>
        <taxon>Dikarya</taxon>
        <taxon>Basidiomycota</taxon>
        <taxon>Agaricomycotina</taxon>
        <taxon>Agaricomycetes</taxon>
        <taxon>Agaricomycetidae</taxon>
        <taxon>Agaricales</taxon>
        <taxon>Marasmiineae</taxon>
        <taxon>Omphalotaceae</taxon>
        <taxon>Collybiopsis</taxon>
    </lineage>
</organism>
<dbReference type="GO" id="GO:0006357">
    <property type="term" value="P:regulation of transcription by RNA polymerase II"/>
    <property type="evidence" value="ECO:0007669"/>
    <property type="project" value="InterPro"/>
</dbReference>
<gene>
    <name evidence="10" type="ORF">D9757_007519</name>
</gene>
<feature type="compositionally biased region" description="Low complexity" evidence="8">
    <location>
        <begin position="760"/>
        <end position="784"/>
    </location>
</feature>
<feature type="region of interest" description="Disordered" evidence="8">
    <location>
        <begin position="731"/>
        <end position="784"/>
    </location>
</feature>
<evidence type="ECO:0000256" key="4">
    <source>
        <dbReference type="ARBA" id="ARBA00023163"/>
    </source>
</evidence>
<evidence type="ECO:0000256" key="3">
    <source>
        <dbReference type="ARBA" id="ARBA00023015"/>
    </source>
</evidence>
<feature type="region of interest" description="Disordered" evidence="8">
    <location>
        <begin position="893"/>
        <end position="951"/>
    </location>
</feature>
<dbReference type="EMBL" id="JAACJN010000042">
    <property type="protein sequence ID" value="KAF5384629.1"/>
    <property type="molecule type" value="Genomic_DNA"/>
</dbReference>
<comment type="caution">
    <text evidence="10">The sequence shown here is derived from an EMBL/GenBank/DDBJ whole genome shotgun (WGS) entry which is preliminary data.</text>
</comment>
<evidence type="ECO:0000313" key="10">
    <source>
        <dbReference type="EMBL" id="KAF5384629.1"/>
    </source>
</evidence>
<keyword evidence="3 7" id="KW-0805">Transcription regulation</keyword>
<evidence type="ECO:0000256" key="8">
    <source>
        <dbReference type="SAM" id="MobiDB-lite"/>
    </source>
</evidence>
<dbReference type="GO" id="GO:0005634">
    <property type="term" value="C:nucleus"/>
    <property type="evidence" value="ECO:0007669"/>
    <property type="project" value="UniProtKB-SubCell"/>
</dbReference>
<feature type="region of interest" description="Disordered" evidence="8">
    <location>
        <begin position="978"/>
        <end position="1036"/>
    </location>
</feature>
<feature type="compositionally biased region" description="Low complexity" evidence="8">
    <location>
        <begin position="1017"/>
        <end position="1027"/>
    </location>
</feature>
<dbReference type="AlphaFoldDB" id="A0A8H5HJS2"/>
<feature type="compositionally biased region" description="Polar residues" evidence="8">
    <location>
        <begin position="907"/>
        <end position="922"/>
    </location>
</feature>
<feature type="region of interest" description="Disordered" evidence="8">
    <location>
        <begin position="152"/>
        <end position="185"/>
    </location>
</feature>
<evidence type="ECO:0000256" key="1">
    <source>
        <dbReference type="ARBA" id="ARBA00004123"/>
    </source>
</evidence>
<dbReference type="PANTHER" id="PTHR14898">
    <property type="entry name" value="ENHANCER OF POLYCOMB"/>
    <property type="match status" value="1"/>
</dbReference>
<proteinExistence type="inferred from homology"/>
<keyword evidence="11" id="KW-1185">Reference proteome</keyword>
<sequence length="1036" mass="114915">MPRPGQPPPSALRNRNRITNKTRLKVIHGNVDVDQIIPDEDEEKNRLLQIVAGVDLEDAKEHHLQAVLSEAAGHSTPGRKNQEKPAAFIPIPEHTGLADNYSTLYPSDRWNDPVSYVQSSAVVEECITAALANECTYYMDERDKEWLDRNNEEARGEGTSAQGAVSPSTGRTTTRSAKAKGKEPEDVQALFMTEDEYELVMGLFEKITQEKTEFLHHSLESDTMHFPEFSEYQDILSSPLPPSTFAAYSPPSWLPEPSKFARLARVVYPYWKERCLERAGRRIIPTLNFDESDTLNESYVCFRRRETKAIRKTRASQVTSSDKLTRLQNEFEFPLQLAKQLVEREQLKRDSSRQSRIVWDLRMKMVELKVKNPSIGDKGDEELLVDKERLSKKSESSRVRLPVKQETPSRSSPPTHNIIRPKERQAFYQTNIDKLLQIRKDQDQHWDDHVDTGYVSTMAPYASRLFKYIGPPQSSSSRWSADGESAVECVPKRPIRLRCGRGGRAFVDRRPPPLRIAKRRRLARFSDDEQTLMDTDSSPSKDDEAELRLAERWRFDSDDGPLYGPAGSDEHDRMLVDDYDPKYTHSLFDVADYAFLYTDPTIVRTLPDGKKENYIPYRLGITPPMNIAVPQRPSAAQSQGAVPVSQQVHSVPISQQLKLPAVGNRSSSSLAVSNQGAVNTSAQAVVAPASQGSPPPRLQTAMPLPQITHNGRAAMTMPSVDMMKLATSHNASAFQSENEAAPQADPPNGSDPSQLPRPNTQSQQVHAQQSTQMQSQAAAQAQPSTVSSLHPAYAALVNANPTTYIPQYLYPNTSTTGLNNLQMQHLKSVFNAANLGSVQNYNSAVFAHMQMPKAANGVVNGIPAAQNMHNFNSVNMTLKPPGPRQMQRVPSAVVNGASPSPPRPSSVVNGTMHDSNGSSSPLMNHAAVPGEPRVSTRSPSGMGIRGSGSPIMGAQLHAQQQQQMLNGQMQQQLLQLHNQSSPPPSMYTAQSYSLSSSPSKMQPASLSGSPVLHQHQHQQQQQQQQQQVAGNSHGVY</sequence>
<evidence type="ECO:0000256" key="5">
    <source>
        <dbReference type="ARBA" id="ARBA00023242"/>
    </source>
</evidence>
<accession>A0A8H5HJS2</accession>
<dbReference type="InterPro" id="IPR024943">
    <property type="entry name" value="Enhancer_polycomb"/>
</dbReference>
<comment type="subcellular location">
    <subcellularLocation>
        <location evidence="1 7">Nucleus</location>
    </subcellularLocation>
</comment>
<evidence type="ECO:0000256" key="6">
    <source>
        <dbReference type="ARBA" id="ARBA00025513"/>
    </source>
</evidence>
<keyword evidence="4 7" id="KW-0804">Transcription</keyword>
<feature type="compositionally biased region" description="Polar residues" evidence="8">
    <location>
        <begin position="750"/>
        <end position="759"/>
    </location>
</feature>
<feature type="compositionally biased region" description="Polar residues" evidence="8">
    <location>
        <begin position="987"/>
        <end position="1008"/>
    </location>
</feature>